<gene>
    <name evidence="6" type="ORF">FM038_008595</name>
</gene>
<evidence type="ECO:0000256" key="3">
    <source>
        <dbReference type="ARBA" id="ARBA00022801"/>
    </source>
</evidence>
<reference evidence="6" key="1">
    <citation type="submission" date="2021-07" db="EMBL/GenBank/DDBJ databases">
        <title>Shewanella sp. YLB-07 whole genome sequence.</title>
        <authorList>
            <person name="Yu L."/>
        </authorList>
    </citation>
    <scope>NUCLEOTIDE SEQUENCE</scope>
    <source>
        <strain evidence="6">YLB-08</strain>
    </source>
</reference>
<comment type="cofactor">
    <cofactor evidence="1">
        <name>Zn(2+)</name>
        <dbReference type="ChEBI" id="CHEBI:29105"/>
    </cofactor>
</comment>
<dbReference type="EMBL" id="CP045503">
    <property type="protein sequence ID" value="QPG57492.1"/>
    <property type="molecule type" value="Genomic_DNA"/>
</dbReference>
<keyword evidence="3" id="KW-0378">Hydrolase</keyword>
<sequence>MKYQIIPVTPFQQNCSLIWCDETKKAAVIDPGGDFDRILVEVDKLGLKLEKILLTHGHIDHVGAAKALAEQAGIPIIGPHEADSFWLESLPEQSKHFGFKPCEPFTPTQYLNAGDTVRLGSKTLEVLHCPGHTPGHLVFFSPSSKLAWVGDVLFHGSIGRTDFPQSNHSDLIDSITQTLWPLGRDVEFIPGHGPVSTFGHERDQNPFVADQLFY</sequence>
<name>A0ABX6VAH6_9GAMM</name>
<keyword evidence="2" id="KW-0479">Metal-binding</keyword>
<dbReference type="SMART" id="SM00849">
    <property type="entry name" value="Lactamase_B"/>
    <property type="match status" value="1"/>
</dbReference>
<accession>A0ABX6VAH6</accession>
<keyword evidence="7" id="KW-1185">Reference proteome</keyword>
<keyword evidence="4" id="KW-0862">Zinc</keyword>
<evidence type="ECO:0000313" key="6">
    <source>
        <dbReference type="EMBL" id="QPG57492.1"/>
    </source>
</evidence>
<dbReference type="PANTHER" id="PTHR46233">
    <property type="entry name" value="HYDROXYACYLGLUTATHIONE HYDROLASE GLOC"/>
    <property type="match status" value="1"/>
</dbReference>
<dbReference type="InterPro" id="IPR001279">
    <property type="entry name" value="Metallo-B-lactamas"/>
</dbReference>
<dbReference type="Gene3D" id="3.60.15.10">
    <property type="entry name" value="Ribonuclease Z/Hydroxyacylglutathione hydrolase-like"/>
    <property type="match status" value="1"/>
</dbReference>
<dbReference type="Pfam" id="PF00753">
    <property type="entry name" value="Lactamase_B"/>
    <property type="match status" value="1"/>
</dbReference>
<evidence type="ECO:0000256" key="2">
    <source>
        <dbReference type="ARBA" id="ARBA00022723"/>
    </source>
</evidence>
<proteinExistence type="predicted"/>
<evidence type="ECO:0000313" key="7">
    <source>
        <dbReference type="Proteomes" id="UP000316416"/>
    </source>
</evidence>
<dbReference type="RefSeq" id="WP_142872854.1">
    <property type="nucleotide sequence ID" value="NZ_CP045503.2"/>
</dbReference>
<feature type="domain" description="Metallo-beta-lactamase" evidence="5">
    <location>
        <begin position="12"/>
        <end position="192"/>
    </location>
</feature>
<dbReference type="InterPro" id="IPR051453">
    <property type="entry name" value="MBL_Glyoxalase_II"/>
</dbReference>
<dbReference type="Proteomes" id="UP000316416">
    <property type="component" value="Chromosome"/>
</dbReference>
<protein>
    <submittedName>
        <fullName evidence="6">MBL fold metallo-hydrolase</fullName>
    </submittedName>
</protein>
<dbReference type="SUPFAM" id="SSF56281">
    <property type="entry name" value="Metallo-hydrolase/oxidoreductase"/>
    <property type="match status" value="1"/>
</dbReference>
<dbReference type="PANTHER" id="PTHR46233:SF3">
    <property type="entry name" value="HYDROXYACYLGLUTATHIONE HYDROLASE GLOC"/>
    <property type="match status" value="1"/>
</dbReference>
<organism evidence="6 7">
    <name type="scientific">Shewanella eurypsychrophilus</name>
    <dbReference type="NCBI Taxonomy" id="2593656"/>
    <lineage>
        <taxon>Bacteria</taxon>
        <taxon>Pseudomonadati</taxon>
        <taxon>Pseudomonadota</taxon>
        <taxon>Gammaproteobacteria</taxon>
        <taxon>Alteromonadales</taxon>
        <taxon>Shewanellaceae</taxon>
        <taxon>Shewanella</taxon>
    </lineage>
</organism>
<evidence type="ECO:0000259" key="5">
    <source>
        <dbReference type="SMART" id="SM00849"/>
    </source>
</evidence>
<evidence type="ECO:0000256" key="1">
    <source>
        <dbReference type="ARBA" id="ARBA00001947"/>
    </source>
</evidence>
<evidence type="ECO:0000256" key="4">
    <source>
        <dbReference type="ARBA" id="ARBA00022833"/>
    </source>
</evidence>
<dbReference type="InterPro" id="IPR036866">
    <property type="entry name" value="RibonucZ/Hydroxyglut_hydro"/>
</dbReference>
<dbReference type="CDD" id="cd07737">
    <property type="entry name" value="YcbL-like_MBL-fold"/>
    <property type="match status" value="1"/>
</dbReference>